<dbReference type="GO" id="GO:0006207">
    <property type="term" value="P:'de novo' pyrimidine nucleobase biosynthetic process"/>
    <property type="evidence" value="ECO:0007669"/>
    <property type="project" value="InterPro"/>
</dbReference>
<proteinExistence type="predicted"/>
<dbReference type="InterPro" id="IPR002801">
    <property type="entry name" value="Asp_carbamoylTrfase_reg"/>
</dbReference>
<dbReference type="Pfam" id="PF01948">
    <property type="entry name" value="PyrI"/>
    <property type="match status" value="1"/>
</dbReference>
<dbReference type="Proteomes" id="UP001197847">
    <property type="component" value="Unassembled WGS sequence"/>
</dbReference>
<evidence type="ECO:0000259" key="1">
    <source>
        <dbReference type="Pfam" id="PF01948"/>
    </source>
</evidence>
<dbReference type="SUPFAM" id="SSF54893">
    <property type="entry name" value="Aspartate carbamoyltransferase, Regulatory-chain, N-terminal domain"/>
    <property type="match status" value="1"/>
</dbReference>
<evidence type="ECO:0000313" key="2">
    <source>
        <dbReference type="EMBL" id="MCC2749140.1"/>
    </source>
</evidence>
<dbReference type="PANTHER" id="PTHR35805">
    <property type="entry name" value="ASPARTATE CARBAMOYLTRANSFERASE REGULATORY CHAIN"/>
    <property type="match status" value="1"/>
</dbReference>
<feature type="non-terminal residue" evidence="2">
    <location>
        <position position="1"/>
    </location>
</feature>
<gene>
    <name evidence="2" type="ORF">LK487_19400</name>
</gene>
<reference evidence="2" key="1">
    <citation type="submission" date="2021-10" db="EMBL/GenBank/DDBJ databases">
        <title>Collection of gut derived symbiotic bacterial strains cultured from healthy donors.</title>
        <authorList>
            <person name="Lin H."/>
            <person name="Littmann E."/>
            <person name="Claire K."/>
            <person name="Pamer E."/>
        </authorList>
    </citation>
    <scope>NUCLEOTIDE SEQUENCE</scope>
    <source>
        <strain evidence="2">MSK.22.92</strain>
    </source>
</reference>
<accession>A0AAW4WXN5</accession>
<dbReference type="PANTHER" id="PTHR35805:SF1">
    <property type="entry name" value="ASPARTATE CARBAMOYLTRANSFERASE REGULATORY CHAIN"/>
    <property type="match status" value="1"/>
</dbReference>
<dbReference type="GO" id="GO:0009347">
    <property type="term" value="C:aspartate carbamoyltransferase complex"/>
    <property type="evidence" value="ECO:0007669"/>
    <property type="project" value="InterPro"/>
</dbReference>
<name>A0AAW4WXN5_9FIRM</name>
<dbReference type="InterPro" id="IPR036793">
    <property type="entry name" value="Asp_carbatrfase_reg_N_sf"/>
</dbReference>
<feature type="non-terminal residue" evidence="2">
    <location>
        <position position="70"/>
    </location>
</feature>
<sequence length="70" mass="7635">MKMSDNKQALQVAALKNGTVIDHIPSDKLFTVVALLGLQDSDSNITIGNNFESKKLGKKGIIKVADRFFT</sequence>
<organism evidence="2 3">
    <name type="scientific">Agathobacter rectalis</name>
    <dbReference type="NCBI Taxonomy" id="39491"/>
    <lineage>
        <taxon>Bacteria</taxon>
        <taxon>Bacillati</taxon>
        <taxon>Bacillota</taxon>
        <taxon>Clostridia</taxon>
        <taxon>Lachnospirales</taxon>
        <taxon>Lachnospiraceae</taxon>
        <taxon>Agathobacter</taxon>
    </lineage>
</organism>
<protein>
    <submittedName>
        <fullName evidence="2">Aspartate carbamoyltransferase regulatory subunit</fullName>
    </submittedName>
</protein>
<evidence type="ECO:0000313" key="3">
    <source>
        <dbReference type="Proteomes" id="UP001197847"/>
    </source>
</evidence>
<dbReference type="AlphaFoldDB" id="A0AAW4WXN5"/>
<dbReference type="Gene3D" id="3.30.70.140">
    <property type="entry name" value="Aspartate carbamoyltransferase regulatory subunit, N-terminal domain"/>
    <property type="match status" value="1"/>
</dbReference>
<dbReference type="InterPro" id="IPR020545">
    <property type="entry name" value="Asp_carbamoyltransf_reg_N"/>
</dbReference>
<dbReference type="EMBL" id="JAJFBX010000602">
    <property type="protein sequence ID" value="MCC2749140.1"/>
    <property type="molecule type" value="Genomic_DNA"/>
</dbReference>
<comment type="caution">
    <text evidence="2">The sequence shown here is derived from an EMBL/GenBank/DDBJ whole genome shotgun (WGS) entry which is preliminary data.</text>
</comment>
<feature type="domain" description="Aspartate carbamoyltransferase regulatory subunit N-terminal" evidence="1">
    <location>
        <begin position="10"/>
        <end position="69"/>
    </location>
</feature>